<dbReference type="SUPFAM" id="SSF75005">
    <property type="entry name" value="Arabinanase/levansucrase/invertase"/>
    <property type="match status" value="1"/>
</dbReference>
<reference evidence="1" key="1">
    <citation type="submission" date="2022-12" db="EMBL/GenBank/DDBJ databases">
        <title>Reference genome sequencing for broad-spectrum identification of bacterial and archaeal isolates by mass spectrometry.</title>
        <authorList>
            <person name="Sekiguchi Y."/>
            <person name="Tourlousse D.M."/>
        </authorList>
    </citation>
    <scope>NUCLEOTIDE SEQUENCE</scope>
    <source>
        <strain evidence="1">LLR39Z86</strain>
    </source>
</reference>
<dbReference type="Proteomes" id="UP001144313">
    <property type="component" value="Unassembled WGS sequence"/>
</dbReference>
<dbReference type="EMBL" id="BSDT01000001">
    <property type="protein sequence ID" value="GLI42956.1"/>
    <property type="molecule type" value="Genomic_DNA"/>
</dbReference>
<dbReference type="PANTHER" id="PTHR22925">
    <property type="entry name" value="GLYCOSYL HYDROLASE 43 FAMILY MEMBER"/>
    <property type="match status" value="1"/>
</dbReference>
<keyword evidence="2" id="KW-1185">Reference proteome</keyword>
<dbReference type="InterPro" id="IPR023296">
    <property type="entry name" value="Glyco_hydro_beta-prop_sf"/>
</dbReference>
<sequence length="424" mass="47326">MTDNSIINGVPWFDDRGAPVNAHGGCIVEEAGRYYLFGEYKTDDENTFIGFSCYSSPDLVHWTFERIVLPRQDDGLLGPGRIGERVKVMRCPSTGKYMMYMHCDDLGYADPHIGMAVSDGIAGEYQFQGALHYRGEPIRRWDMGTFQDRDGTGYLLVHDGDIYRLSADYATADHLVASGLAPGGESPAMLEKEGRYYLLFSNKTSWERNDNYYLSAPSVDGPWTHRGLIAPEGALTHNSQCTFVLSLRRDGETVHMYMGDRWSFPHQASAATYVWLPLHIESDAITLPRFLPSWSPESAAETDLQGAELEIGFSSRERGAFVEVPFSGNQVAVHGSADQSSGYALVEIFDAAGDDRVHELLVDFYSLQAEHGLRYVSPRLPTSEYRLRITVTGEAPVWKDKAGNRFGAVDHRVTVDRLVVPQSR</sequence>
<comment type="caution">
    <text evidence="1">The sequence shown here is derived from an EMBL/GenBank/DDBJ whole genome shotgun (WGS) entry which is preliminary data.</text>
</comment>
<gene>
    <name evidence="1" type="ORF">GALLR39Z86_28060</name>
</gene>
<dbReference type="AlphaFoldDB" id="A0A9W6G9Q0"/>
<dbReference type="RefSeq" id="WP_270113288.1">
    <property type="nucleotide sequence ID" value="NZ_BAAAOL010000017.1"/>
</dbReference>
<name>A0A9W6G9Q0_9ACTN</name>
<dbReference type="CDD" id="cd18821">
    <property type="entry name" value="GH43_Pc3Gal43A-like"/>
    <property type="match status" value="1"/>
</dbReference>
<proteinExistence type="predicted"/>
<dbReference type="Gene3D" id="2.60.120.260">
    <property type="entry name" value="Galactose-binding domain-like"/>
    <property type="match status" value="1"/>
</dbReference>
<organism evidence="1 2">
    <name type="scientific">Glycomyces algeriensis</name>
    <dbReference type="NCBI Taxonomy" id="256037"/>
    <lineage>
        <taxon>Bacteria</taxon>
        <taxon>Bacillati</taxon>
        <taxon>Actinomycetota</taxon>
        <taxon>Actinomycetes</taxon>
        <taxon>Glycomycetales</taxon>
        <taxon>Glycomycetaceae</taxon>
        <taxon>Glycomyces</taxon>
    </lineage>
</organism>
<dbReference type="PANTHER" id="PTHR22925:SF3">
    <property type="entry name" value="GLYCOSYL HYDROLASE FAMILY PROTEIN 43"/>
    <property type="match status" value="1"/>
</dbReference>
<dbReference type="Gene3D" id="2.115.10.20">
    <property type="entry name" value="Glycosyl hydrolase domain, family 43"/>
    <property type="match status" value="1"/>
</dbReference>
<evidence type="ECO:0008006" key="3">
    <source>
        <dbReference type="Google" id="ProtNLM"/>
    </source>
</evidence>
<evidence type="ECO:0000313" key="1">
    <source>
        <dbReference type="EMBL" id="GLI42956.1"/>
    </source>
</evidence>
<protein>
    <recommendedName>
        <fullName evidence="3">Glycosyl hydrolase family 43</fullName>
    </recommendedName>
</protein>
<accession>A0A9W6G9Q0</accession>
<evidence type="ECO:0000313" key="2">
    <source>
        <dbReference type="Proteomes" id="UP001144313"/>
    </source>
</evidence>